<dbReference type="CDD" id="cd01837">
    <property type="entry name" value="SGNH_plant_lipase_like"/>
    <property type="match status" value="1"/>
</dbReference>
<keyword evidence="4" id="KW-0325">Glycoprotein</keyword>
<sequence length="377" mass="42099">MATQVLSLLLSLISSFSLLLHHHYLPPRAHKAQLDLKACKFNAIYQLGDSISDTGNIMYEDPGCPSSKLPYGETFFNKPTGRYSNGLLMIDYIALSAGLPFLNPYLSKDSLFTQGVNFAVAGSTALSPNVLAEKNIVSPFTNSSLSVQLHWMSTYFNSICLSARDCAEKLKRSLFMVGEIGGNDYNFAFQQKTIKEAMAIVPQVVQAIKDAIQTVIGYGALKVVVPGNFPIGCFPIYLASFHTNDSSAYDEYHCVKELNEFSIYHNDHLKIAIEELKQEHPNVTIIYGDYYNAFQWVYRHASNLGFDASSVQNPCYGFGGEYNLSMEKHCGDSEVPVCSNPDQRISWDGIHLTQNAYHYMSYWLIRDFLNQLGCSGV</sequence>
<proteinExistence type="inferred from homology"/>
<gene>
    <name evidence="6" type="ORF">FEM48_Zijuj02G0138700</name>
</gene>
<comment type="similarity">
    <text evidence="1">Belongs to the 'GDSL' lipolytic enzyme family.</text>
</comment>
<dbReference type="EMBL" id="JAEACU010000002">
    <property type="protein sequence ID" value="KAH7543023.1"/>
    <property type="molecule type" value="Genomic_DNA"/>
</dbReference>
<evidence type="ECO:0000256" key="5">
    <source>
        <dbReference type="SAM" id="SignalP"/>
    </source>
</evidence>
<name>A0A978VW28_ZIZJJ</name>
<dbReference type="PANTHER" id="PTHR22835">
    <property type="entry name" value="ZINC FINGER FYVE DOMAIN CONTAINING PROTEIN"/>
    <property type="match status" value="1"/>
</dbReference>
<dbReference type="PANTHER" id="PTHR22835:SF517">
    <property type="entry name" value="GDSL-LIKE LIPASE_ACYLHYDROLASE FAMILY PROTEIN, EXPRESSED"/>
    <property type="match status" value="1"/>
</dbReference>
<dbReference type="InterPro" id="IPR036514">
    <property type="entry name" value="SGNH_hydro_sf"/>
</dbReference>
<dbReference type="SUPFAM" id="SSF52266">
    <property type="entry name" value="SGNH hydrolase"/>
    <property type="match status" value="1"/>
</dbReference>
<dbReference type="Pfam" id="PF00657">
    <property type="entry name" value="Lipase_GDSL"/>
    <property type="match status" value="1"/>
</dbReference>
<accession>A0A978VW28</accession>
<organism evidence="6 7">
    <name type="scientific">Ziziphus jujuba var. spinosa</name>
    <dbReference type="NCBI Taxonomy" id="714518"/>
    <lineage>
        <taxon>Eukaryota</taxon>
        <taxon>Viridiplantae</taxon>
        <taxon>Streptophyta</taxon>
        <taxon>Embryophyta</taxon>
        <taxon>Tracheophyta</taxon>
        <taxon>Spermatophyta</taxon>
        <taxon>Magnoliopsida</taxon>
        <taxon>eudicotyledons</taxon>
        <taxon>Gunneridae</taxon>
        <taxon>Pentapetalae</taxon>
        <taxon>rosids</taxon>
        <taxon>fabids</taxon>
        <taxon>Rosales</taxon>
        <taxon>Rhamnaceae</taxon>
        <taxon>Paliureae</taxon>
        <taxon>Ziziphus</taxon>
    </lineage>
</organism>
<evidence type="ECO:0000256" key="4">
    <source>
        <dbReference type="ARBA" id="ARBA00023180"/>
    </source>
</evidence>
<evidence type="ECO:0000313" key="6">
    <source>
        <dbReference type="EMBL" id="KAH7543023.1"/>
    </source>
</evidence>
<evidence type="ECO:0008006" key="8">
    <source>
        <dbReference type="Google" id="ProtNLM"/>
    </source>
</evidence>
<evidence type="ECO:0000256" key="1">
    <source>
        <dbReference type="ARBA" id="ARBA00008668"/>
    </source>
</evidence>
<dbReference type="Proteomes" id="UP000813462">
    <property type="component" value="Unassembled WGS sequence"/>
</dbReference>
<reference evidence="6" key="1">
    <citation type="journal article" date="2021" name="Front. Plant Sci.">
        <title>Chromosome-Scale Genome Assembly for Chinese Sour Jujube and Insights Into Its Genome Evolution and Domestication Signature.</title>
        <authorList>
            <person name="Shen L.-Y."/>
            <person name="Luo H."/>
            <person name="Wang X.-L."/>
            <person name="Wang X.-M."/>
            <person name="Qiu X.-J."/>
            <person name="Liu H."/>
            <person name="Zhou S.-S."/>
            <person name="Jia K.-H."/>
            <person name="Nie S."/>
            <person name="Bao Y.-T."/>
            <person name="Zhang R.-G."/>
            <person name="Yun Q.-Z."/>
            <person name="Chai Y.-H."/>
            <person name="Lu J.-Y."/>
            <person name="Li Y."/>
            <person name="Zhao S.-W."/>
            <person name="Mao J.-F."/>
            <person name="Jia S.-G."/>
            <person name="Mao Y.-M."/>
        </authorList>
    </citation>
    <scope>NUCLEOTIDE SEQUENCE</scope>
    <source>
        <strain evidence="6">AT0</strain>
        <tissue evidence="6">Leaf</tissue>
    </source>
</reference>
<protein>
    <recommendedName>
        <fullName evidence="8">Acetylajmalan esterase-like</fullName>
    </recommendedName>
</protein>
<dbReference type="GO" id="GO:0016788">
    <property type="term" value="F:hydrolase activity, acting on ester bonds"/>
    <property type="evidence" value="ECO:0007669"/>
    <property type="project" value="InterPro"/>
</dbReference>
<feature type="signal peptide" evidence="5">
    <location>
        <begin position="1"/>
        <end position="17"/>
    </location>
</feature>
<evidence type="ECO:0000256" key="2">
    <source>
        <dbReference type="ARBA" id="ARBA00022729"/>
    </source>
</evidence>
<keyword evidence="3" id="KW-0378">Hydrolase</keyword>
<dbReference type="AlphaFoldDB" id="A0A978VW28"/>
<feature type="chain" id="PRO_5037800689" description="Acetylajmalan esterase-like" evidence="5">
    <location>
        <begin position="18"/>
        <end position="377"/>
    </location>
</feature>
<evidence type="ECO:0000256" key="3">
    <source>
        <dbReference type="ARBA" id="ARBA00022801"/>
    </source>
</evidence>
<dbReference type="InterPro" id="IPR035669">
    <property type="entry name" value="SGNH_plant_lipase-like"/>
</dbReference>
<dbReference type="Gene3D" id="3.40.50.1110">
    <property type="entry name" value="SGNH hydrolase"/>
    <property type="match status" value="1"/>
</dbReference>
<evidence type="ECO:0000313" key="7">
    <source>
        <dbReference type="Proteomes" id="UP000813462"/>
    </source>
</evidence>
<comment type="caution">
    <text evidence="6">The sequence shown here is derived from an EMBL/GenBank/DDBJ whole genome shotgun (WGS) entry which is preliminary data.</text>
</comment>
<keyword evidence="2 5" id="KW-0732">Signal</keyword>
<dbReference type="InterPro" id="IPR001087">
    <property type="entry name" value="GDSL"/>
</dbReference>